<evidence type="ECO:0000256" key="7">
    <source>
        <dbReference type="SAM" id="Phobius"/>
    </source>
</evidence>
<dbReference type="OrthoDB" id="9805749at2"/>
<keyword evidence="6 7" id="KW-0472">Membrane</keyword>
<feature type="transmembrane region" description="Helical" evidence="7">
    <location>
        <begin position="174"/>
        <end position="194"/>
    </location>
</feature>
<feature type="transmembrane region" description="Helical" evidence="7">
    <location>
        <begin position="57"/>
        <end position="77"/>
    </location>
</feature>
<evidence type="ECO:0000256" key="5">
    <source>
        <dbReference type="ARBA" id="ARBA00022989"/>
    </source>
</evidence>
<feature type="transmembrane region" description="Helical" evidence="7">
    <location>
        <begin position="106"/>
        <end position="130"/>
    </location>
</feature>
<accession>A0A1L6RDI1</accession>
<evidence type="ECO:0000256" key="4">
    <source>
        <dbReference type="ARBA" id="ARBA00022692"/>
    </source>
</evidence>
<proteinExistence type="inferred from homology"/>
<evidence type="ECO:0000256" key="2">
    <source>
        <dbReference type="ARBA" id="ARBA00008821"/>
    </source>
</evidence>
<sequence length="451" mass="47347">MAENKKSNDLILGPDDTLPTSEATVLGLQHVLAMDAYVGPLLIASMLALSATQTSSFLQAAFLACGFGTIIQTAIFMKMPLSQGPSFVPASAIVGIYFANGGSNGGMSVVLTSCLIGALFLILLGLSGWYEKIINHLLPPVVGGTIITCVGLGNLPNMMNSNIFHASGNDFENIALAGITVGTLLAVVTIGTYITKLHRFLKVSSIIITMVVGIIVSMMMGLMDWNSLSSAAWFSFPKFTMFHYGFNFNLSATITFVIIYMVLTAETTGTWFAMSAVTGKEIKGKQWNHGMIGEGISCLVSVLIGSVPMTGYSTNAGIVSITGVASRKVFVAAGFWFMILGLFSKLAALLAAIPSPVIGGIGAVVLVIIMLNGLNTIGDLKTAGNQSYIIGIPISVTMALALLPDKFKEAAPQMLQYLIGSPIAVAAITAIVLNLILNRKSSTALQVKGAK</sequence>
<dbReference type="Pfam" id="PF00860">
    <property type="entry name" value="Xan_ur_permease"/>
    <property type="match status" value="1"/>
</dbReference>
<evidence type="ECO:0000256" key="3">
    <source>
        <dbReference type="ARBA" id="ARBA00022448"/>
    </source>
</evidence>
<feature type="transmembrane region" description="Helical" evidence="7">
    <location>
        <begin position="31"/>
        <end position="51"/>
    </location>
</feature>
<protein>
    <submittedName>
        <fullName evidence="8">Xanthine permease</fullName>
    </submittedName>
</protein>
<comment type="subcellular location">
    <subcellularLocation>
        <location evidence="1">Membrane</location>
        <topology evidence="1">Multi-pass membrane protein</topology>
    </subcellularLocation>
</comment>
<reference evidence="8 9" key="1">
    <citation type="submission" date="2016-02" db="EMBL/GenBank/DDBJ databases">
        <title>Complete Genome Sequence of Weissella jogaejeotgali FOL01.</title>
        <authorList>
            <person name="Lee J.-H."/>
            <person name="Ku H.-J."/>
        </authorList>
    </citation>
    <scope>NUCLEOTIDE SEQUENCE [LARGE SCALE GENOMIC DNA]</scope>
    <source>
        <strain evidence="8 9">FOL01</strain>
    </source>
</reference>
<dbReference type="GO" id="GO:0042907">
    <property type="term" value="F:xanthine transmembrane transporter activity"/>
    <property type="evidence" value="ECO:0007669"/>
    <property type="project" value="TreeGrafter"/>
</dbReference>
<dbReference type="InterPro" id="IPR006043">
    <property type="entry name" value="NCS2"/>
</dbReference>
<gene>
    <name evidence="8" type="ORF">FOL01_1653</name>
</gene>
<feature type="transmembrane region" description="Helical" evidence="7">
    <location>
        <begin position="201"/>
        <end position="222"/>
    </location>
</feature>
<evidence type="ECO:0000256" key="1">
    <source>
        <dbReference type="ARBA" id="ARBA00004141"/>
    </source>
</evidence>
<evidence type="ECO:0000256" key="6">
    <source>
        <dbReference type="ARBA" id="ARBA00023136"/>
    </source>
</evidence>
<feature type="transmembrane region" description="Helical" evidence="7">
    <location>
        <begin position="386"/>
        <end position="403"/>
    </location>
</feature>
<evidence type="ECO:0000313" key="9">
    <source>
        <dbReference type="Proteomes" id="UP000185473"/>
    </source>
</evidence>
<dbReference type="NCBIfam" id="NF037981">
    <property type="entry name" value="NCS2_1"/>
    <property type="match status" value="1"/>
</dbReference>
<feature type="transmembrane region" description="Helical" evidence="7">
    <location>
        <begin position="357"/>
        <end position="374"/>
    </location>
</feature>
<dbReference type="KEGG" id="wjo:FOL01_1653"/>
<feature type="transmembrane region" description="Helical" evidence="7">
    <location>
        <begin position="415"/>
        <end position="437"/>
    </location>
</feature>
<comment type="similarity">
    <text evidence="2">Belongs to the nucleobase:cation symporter-2 (NCS2) (TC 2.A.40) family.</text>
</comment>
<feature type="transmembrane region" description="Helical" evidence="7">
    <location>
        <begin position="137"/>
        <end position="154"/>
    </location>
</feature>
<keyword evidence="3" id="KW-0813">Transport</keyword>
<dbReference type="PANTHER" id="PTHR42810">
    <property type="entry name" value="PURINE PERMEASE C1399.01C-RELATED"/>
    <property type="match status" value="1"/>
</dbReference>
<dbReference type="PANTHER" id="PTHR42810:SF2">
    <property type="entry name" value="PURINE PERMEASE C1399.01C-RELATED"/>
    <property type="match status" value="1"/>
</dbReference>
<keyword evidence="4 7" id="KW-0812">Transmembrane</keyword>
<feature type="transmembrane region" description="Helical" evidence="7">
    <location>
        <begin position="242"/>
        <end position="263"/>
    </location>
</feature>
<evidence type="ECO:0000313" key="8">
    <source>
        <dbReference type="EMBL" id="APS42512.1"/>
    </source>
</evidence>
<keyword evidence="9" id="KW-1185">Reference proteome</keyword>
<dbReference type="GO" id="GO:0005886">
    <property type="term" value="C:plasma membrane"/>
    <property type="evidence" value="ECO:0007669"/>
    <property type="project" value="TreeGrafter"/>
</dbReference>
<dbReference type="EMBL" id="CP014332">
    <property type="protein sequence ID" value="APS42512.1"/>
    <property type="molecule type" value="Genomic_DNA"/>
</dbReference>
<feature type="transmembrane region" description="Helical" evidence="7">
    <location>
        <begin position="329"/>
        <end position="351"/>
    </location>
</feature>
<dbReference type="AlphaFoldDB" id="A0A1L6RDI1"/>
<keyword evidence="5 7" id="KW-1133">Transmembrane helix</keyword>
<dbReference type="STRING" id="1631871.FOL01_1653"/>
<dbReference type="RefSeq" id="WP_075270252.1">
    <property type="nucleotide sequence ID" value="NZ_CP014332.1"/>
</dbReference>
<name>A0A1L6RDI1_9LACO</name>
<organism evidence="8 9">
    <name type="scientific">Weissella jogaejeotgali</name>
    <dbReference type="NCBI Taxonomy" id="1631871"/>
    <lineage>
        <taxon>Bacteria</taxon>
        <taxon>Bacillati</taxon>
        <taxon>Bacillota</taxon>
        <taxon>Bacilli</taxon>
        <taxon>Lactobacillales</taxon>
        <taxon>Lactobacillaceae</taxon>
        <taxon>Weissella</taxon>
    </lineage>
</organism>
<dbReference type="Proteomes" id="UP000185473">
    <property type="component" value="Chromosome"/>
</dbReference>